<evidence type="ECO:0000313" key="4">
    <source>
        <dbReference type="Proteomes" id="UP000192940"/>
    </source>
</evidence>
<dbReference type="SMART" id="SM00646">
    <property type="entry name" value="Ami_3"/>
    <property type="match status" value="1"/>
</dbReference>
<keyword evidence="1" id="KW-0378">Hydrolase</keyword>
<protein>
    <submittedName>
        <fullName evidence="3">N-acetylmuramoyl-L-alanine amidase</fullName>
    </submittedName>
</protein>
<sequence>MSKPGSDKVTLWISWRRIKQTIFGIGLLALLITVVSYEIPSAKTVKYWNLPLAGKVIALDAGHGGPDGGAVSKQGVIEKDINLAVTLYLRDYLQQAGALVVMTREGDYDLASEETKGYSKRKTEDLKKRVRLIEDNRADLFISIHLNSIPSNRWSGAQTFYPKNNTDSMNLAKLIQAEIKHNLENTQRLAKSDDKVFLLQALRIPSALVEVGFLSHPQESEMLRDEKYQRKVAAAVYKGILRYTAGEQAIQSSETVK</sequence>
<dbReference type="GO" id="GO:0030288">
    <property type="term" value="C:outer membrane-bounded periplasmic space"/>
    <property type="evidence" value="ECO:0007669"/>
    <property type="project" value="TreeGrafter"/>
</dbReference>
<reference evidence="3 4" key="1">
    <citation type="submission" date="2017-04" db="EMBL/GenBank/DDBJ databases">
        <authorList>
            <person name="Afonso C.L."/>
            <person name="Miller P.J."/>
            <person name="Scott M.A."/>
            <person name="Spackman E."/>
            <person name="Goraichik I."/>
            <person name="Dimitrov K.M."/>
            <person name="Suarez D.L."/>
            <person name="Swayne D.E."/>
        </authorList>
    </citation>
    <scope>NUCLEOTIDE SEQUENCE [LARGE SCALE GENOMIC DNA]</scope>
    <source>
        <strain evidence="3 4">N3/975</strain>
    </source>
</reference>
<dbReference type="InterPro" id="IPR014234">
    <property type="entry name" value="Spore_CwlD"/>
</dbReference>
<dbReference type="RefSeq" id="WP_208917632.1">
    <property type="nucleotide sequence ID" value="NZ_LT840184.1"/>
</dbReference>
<organism evidence="3 4">
    <name type="scientific">Paenibacillus uliginis N3/975</name>
    <dbReference type="NCBI Taxonomy" id="1313296"/>
    <lineage>
        <taxon>Bacteria</taxon>
        <taxon>Bacillati</taxon>
        <taxon>Bacillota</taxon>
        <taxon>Bacilli</taxon>
        <taxon>Bacillales</taxon>
        <taxon>Paenibacillaceae</taxon>
        <taxon>Paenibacillus</taxon>
    </lineage>
</organism>
<proteinExistence type="predicted"/>
<feature type="domain" description="MurNAc-LAA" evidence="2">
    <location>
        <begin position="130"/>
        <end position="241"/>
    </location>
</feature>
<keyword evidence="4" id="KW-1185">Reference proteome</keyword>
<dbReference type="CDD" id="cd02696">
    <property type="entry name" value="MurNAc-LAA"/>
    <property type="match status" value="1"/>
</dbReference>
<evidence type="ECO:0000313" key="3">
    <source>
        <dbReference type="EMBL" id="SMF69174.1"/>
    </source>
</evidence>
<dbReference type="SUPFAM" id="SSF53187">
    <property type="entry name" value="Zn-dependent exopeptidases"/>
    <property type="match status" value="1"/>
</dbReference>
<dbReference type="GO" id="GO:0008745">
    <property type="term" value="F:N-acetylmuramoyl-L-alanine amidase activity"/>
    <property type="evidence" value="ECO:0007669"/>
    <property type="project" value="InterPro"/>
</dbReference>
<dbReference type="InterPro" id="IPR050695">
    <property type="entry name" value="N-acetylmuramoyl_amidase_3"/>
</dbReference>
<dbReference type="Gene3D" id="3.40.630.40">
    <property type="entry name" value="Zn-dependent exopeptidases"/>
    <property type="match status" value="1"/>
</dbReference>
<evidence type="ECO:0000256" key="1">
    <source>
        <dbReference type="ARBA" id="ARBA00022801"/>
    </source>
</evidence>
<evidence type="ECO:0000259" key="2">
    <source>
        <dbReference type="SMART" id="SM00646"/>
    </source>
</evidence>
<name>A0A1X7GG52_9BACL</name>
<accession>A0A1X7GG52</accession>
<dbReference type="PANTHER" id="PTHR30404">
    <property type="entry name" value="N-ACETYLMURAMOYL-L-ALANINE AMIDASE"/>
    <property type="match status" value="1"/>
</dbReference>
<gene>
    <name evidence="3" type="ORF">SAMN05661091_0521</name>
</gene>
<dbReference type="PANTHER" id="PTHR30404:SF0">
    <property type="entry name" value="N-ACETYLMURAMOYL-L-ALANINE AMIDASE AMIC"/>
    <property type="match status" value="1"/>
</dbReference>
<dbReference type="STRING" id="1313296.SAMN05661091_0521"/>
<dbReference type="Proteomes" id="UP000192940">
    <property type="component" value="Chromosome I"/>
</dbReference>
<dbReference type="AlphaFoldDB" id="A0A1X7GG52"/>
<dbReference type="GO" id="GO:0009253">
    <property type="term" value="P:peptidoglycan catabolic process"/>
    <property type="evidence" value="ECO:0007669"/>
    <property type="project" value="InterPro"/>
</dbReference>
<dbReference type="EMBL" id="LT840184">
    <property type="protein sequence ID" value="SMF69174.1"/>
    <property type="molecule type" value="Genomic_DNA"/>
</dbReference>
<dbReference type="NCBIfam" id="TIGR02883">
    <property type="entry name" value="spore_cwlD"/>
    <property type="match status" value="1"/>
</dbReference>
<dbReference type="Pfam" id="PF01520">
    <property type="entry name" value="Amidase_3"/>
    <property type="match status" value="1"/>
</dbReference>
<dbReference type="InterPro" id="IPR002508">
    <property type="entry name" value="MurNAc-LAA_cat"/>
</dbReference>